<dbReference type="EMBL" id="JARBJD010000362">
    <property type="protein sequence ID" value="KAK2943127.1"/>
    <property type="molecule type" value="Genomic_DNA"/>
</dbReference>
<keyword evidence="2" id="KW-1185">Reference proteome</keyword>
<gene>
    <name evidence="1" type="ORF">BLNAU_21954</name>
</gene>
<evidence type="ECO:0000313" key="2">
    <source>
        <dbReference type="Proteomes" id="UP001281761"/>
    </source>
</evidence>
<proteinExistence type="predicted"/>
<organism evidence="1 2">
    <name type="scientific">Blattamonas nauphoetae</name>
    <dbReference type="NCBI Taxonomy" id="2049346"/>
    <lineage>
        <taxon>Eukaryota</taxon>
        <taxon>Metamonada</taxon>
        <taxon>Preaxostyla</taxon>
        <taxon>Oxymonadida</taxon>
        <taxon>Blattamonas</taxon>
    </lineage>
</organism>
<reference evidence="1 2" key="1">
    <citation type="journal article" date="2022" name="bioRxiv">
        <title>Genomics of Preaxostyla Flagellates Illuminates Evolutionary Transitions and the Path Towards Mitochondrial Loss.</title>
        <authorList>
            <person name="Novak L.V.F."/>
            <person name="Treitli S.C."/>
            <person name="Pyrih J."/>
            <person name="Halakuc P."/>
            <person name="Pipaliya S.V."/>
            <person name="Vacek V."/>
            <person name="Brzon O."/>
            <person name="Soukal P."/>
            <person name="Eme L."/>
            <person name="Dacks J.B."/>
            <person name="Karnkowska A."/>
            <person name="Elias M."/>
            <person name="Hampl V."/>
        </authorList>
    </citation>
    <scope>NUCLEOTIDE SEQUENCE [LARGE SCALE GENOMIC DNA]</scope>
    <source>
        <strain evidence="1">NAU3</strain>
        <tissue evidence="1">Gut</tissue>
    </source>
</reference>
<name>A0ABQ9WUE2_9EUKA</name>
<sequence length="434" mass="49511">MENKLSEALSSLFGRANQEATIKRLLFSKLGADDIPDWVMAFESLLHHAHEGRQFSDMELQTMLLLLNNIPCDADLVFEDDSSFTMRVKGELVSTSKHDGRSLWTLLTPTEPHHATPLLIAAEHVSCRIEIVDRVLHFWNGWLSHFFSAVTPSKLPFTPDNHSLHSHLVDVMCDVISSFETVNSQARLNQPPVDQKMLKKSCLSFLRLSKDYLVHLSQHAFANYPYNKYSIDSLLDKVMRFDLNAPTTEGFRRELKKEMISSALASSSPHFILTAELVCPLSDYETMDVVERIVGLLDSDCSLDDDTICRSACSLTVTTSETQISSLISSRLGDDQPTLDEWDEVEEFQKFVTNFVHPSLQQARHCAPRLTPTQLKHLIAPFINCLHTFFHQFWTSHGHQEQNLKGIKWKTQNWSGWVELSGVFLRFNHKQQKA</sequence>
<comment type="caution">
    <text evidence="1">The sequence shown here is derived from an EMBL/GenBank/DDBJ whole genome shotgun (WGS) entry which is preliminary data.</text>
</comment>
<dbReference type="Proteomes" id="UP001281761">
    <property type="component" value="Unassembled WGS sequence"/>
</dbReference>
<evidence type="ECO:0000313" key="1">
    <source>
        <dbReference type="EMBL" id="KAK2943127.1"/>
    </source>
</evidence>
<protein>
    <submittedName>
        <fullName evidence="1">Uncharacterized protein</fullName>
    </submittedName>
</protein>
<accession>A0ABQ9WUE2</accession>